<feature type="transmembrane region" description="Helical" evidence="6">
    <location>
        <begin position="75"/>
        <end position="98"/>
    </location>
</feature>
<dbReference type="InterPro" id="IPR050833">
    <property type="entry name" value="Poly_Biosynth_Transport"/>
</dbReference>
<gene>
    <name evidence="7" type="ORF">GHC57_12895</name>
</gene>
<feature type="transmembrane region" description="Helical" evidence="6">
    <location>
        <begin position="322"/>
        <end position="341"/>
    </location>
</feature>
<keyword evidence="5 6" id="KW-0472">Membrane</keyword>
<evidence type="ECO:0000256" key="4">
    <source>
        <dbReference type="ARBA" id="ARBA00022989"/>
    </source>
</evidence>
<evidence type="ECO:0000256" key="5">
    <source>
        <dbReference type="ARBA" id="ARBA00023136"/>
    </source>
</evidence>
<evidence type="ECO:0000256" key="6">
    <source>
        <dbReference type="SAM" id="Phobius"/>
    </source>
</evidence>
<dbReference type="Proteomes" id="UP000434582">
    <property type="component" value="Unassembled WGS sequence"/>
</dbReference>
<keyword evidence="3 6" id="KW-0812">Transmembrane</keyword>
<feature type="transmembrane region" description="Helical" evidence="6">
    <location>
        <begin position="290"/>
        <end position="310"/>
    </location>
</feature>
<dbReference type="GO" id="GO:0005886">
    <property type="term" value="C:plasma membrane"/>
    <property type="evidence" value="ECO:0007669"/>
    <property type="project" value="UniProtKB-SubCell"/>
</dbReference>
<name>A0A7X2D431_9PROT</name>
<dbReference type="AlphaFoldDB" id="A0A7X2D431"/>
<keyword evidence="8" id="KW-1185">Reference proteome</keyword>
<evidence type="ECO:0000256" key="3">
    <source>
        <dbReference type="ARBA" id="ARBA00022692"/>
    </source>
</evidence>
<dbReference type="EMBL" id="WIVE01000042">
    <property type="protein sequence ID" value="MQX37416.1"/>
    <property type="molecule type" value="Genomic_DNA"/>
</dbReference>
<proteinExistence type="predicted"/>
<protein>
    <recommendedName>
        <fullName evidence="9">Polysaccharide biosynthesis protein</fullName>
    </recommendedName>
</protein>
<keyword evidence="4 6" id="KW-1133">Transmembrane helix</keyword>
<feature type="transmembrane region" description="Helical" evidence="6">
    <location>
        <begin position="361"/>
        <end position="391"/>
    </location>
</feature>
<accession>A0A7X2D431</accession>
<evidence type="ECO:0008006" key="9">
    <source>
        <dbReference type="Google" id="ProtNLM"/>
    </source>
</evidence>
<feature type="transmembrane region" description="Helical" evidence="6">
    <location>
        <begin position="442"/>
        <end position="460"/>
    </location>
</feature>
<keyword evidence="2" id="KW-1003">Cell membrane</keyword>
<reference evidence="7 8" key="1">
    <citation type="submission" date="2019-10" db="EMBL/GenBank/DDBJ databases">
        <title>Draft whole-genome sequence of the purple nonsulfur photosynthetic bacterium Roseospira navarrensis DSM 15114.</title>
        <authorList>
            <person name="Kyndt J.A."/>
            <person name="Meyer T.E."/>
        </authorList>
    </citation>
    <scope>NUCLEOTIDE SEQUENCE [LARGE SCALE GENOMIC DNA]</scope>
    <source>
        <strain evidence="7 8">DSM 15114</strain>
    </source>
</reference>
<dbReference type="PANTHER" id="PTHR30250">
    <property type="entry name" value="PST FAMILY PREDICTED COLANIC ACID TRANSPORTER"/>
    <property type="match status" value="1"/>
</dbReference>
<sequence length="479" mass="49837">MARLASQSVVYLGASLLSTAVALAVIPLATRIIGPDEYGALALAVGLAGLVTGLAQAAPGYVLQEFLPSATGARAAGLVSTALVAAAAAGLVGVLLLAPLTYAVAPLLFDLTPGGMAGLQIAIVATALAVPWMVCTDVLILRGRAITFAAGTVGQSVVNGLTTLWFLYVVPWPHLALFLGYAAGQVALLAFSVFALRRQVRIRIERSWFADMRRSALALGGARMAEVGRSLFERSYIGAWVGVGELGLFAHAQLYRNLAMRGLKSITLAIHPLALREAAEPDPPFKTSLATWQLAQSGIALGCIGFALFGRDVIGLLTNGKFVEATPLAFLLLLALLLQTLGIREQYLLIARLQGAKVSHALTISIAVAIAAMVAAVPVLGAIAVAGALVLQSLIQRAIIVVWARRVAPLPLREAHLAVGLALSVAAYLWADLAAPGLVERALVLAAIAAVGAVLLRHNLRQFVAFRERAQPAAPSSAP</sequence>
<dbReference type="OrthoDB" id="8255869at2"/>
<evidence type="ECO:0000313" key="7">
    <source>
        <dbReference type="EMBL" id="MQX37416.1"/>
    </source>
</evidence>
<feature type="transmembrane region" description="Helical" evidence="6">
    <location>
        <begin position="148"/>
        <end position="169"/>
    </location>
</feature>
<comment type="caution">
    <text evidence="7">The sequence shown here is derived from an EMBL/GenBank/DDBJ whole genome shotgun (WGS) entry which is preliminary data.</text>
</comment>
<evidence type="ECO:0000313" key="8">
    <source>
        <dbReference type="Proteomes" id="UP000434582"/>
    </source>
</evidence>
<comment type="subcellular location">
    <subcellularLocation>
        <location evidence="1">Cell membrane</location>
        <topology evidence="1">Multi-pass membrane protein</topology>
    </subcellularLocation>
</comment>
<evidence type="ECO:0000256" key="2">
    <source>
        <dbReference type="ARBA" id="ARBA00022475"/>
    </source>
</evidence>
<dbReference type="RefSeq" id="WP_153344872.1">
    <property type="nucleotide sequence ID" value="NZ_WIVE01000042.1"/>
</dbReference>
<dbReference type="PANTHER" id="PTHR30250:SF11">
    <property type="entry name" value="O-ANTIGEN TRANSPORTER-RELATED"/>
    <property type="match status" value="1"/>
</dbReference>
<feature type="transmembrane region" description="Helical" evidence="6">
    <location>
        <begin position="38"/>
        <end position="63"/>
    </location>
</feature>
<evidence type="ECO:0000256" key="1">
    <source>
        <dbReference type="ARBA" id="ARBA00004651"/>
    </source>
</evidence>
<feature type="transmembrane region" description="Helical" evidence="6">
    <location>
        <begin position="118"/>
        <end position="141"/>
    </location>
</feature>
<organism evidence="7 8">
    <name type="scientific">Roseospira navarrensis</name>
    <dbReference type="NCBI Taxonomy" id="140058"/>
    <lineage>
        <taxon>Bacteria</taxon>
        <taxon>Pseudomonadati</taxon>
        <taxon>Pseudomonadota</taxon>
        <taxon>Alphaproteobacteria</taxon>
        <taxon>Rhodospirillales</taxon>
        <taxon>Rhodospirillaceae</taxon>
        <taxon>Roseospira</taxon>
    </lineage>
</organism>
<feature type="transmembrane region" description="Helical" evidence="6">
    <location>
        <begin position="175"/>
        <end position="196"/>
    </location>
</feature>